<evidence type="ECO:0000256" key="5">
    <source>
        <dbReference type="SAM" id="MobiDB-lite"/>
    </source>
</evidence>
<protein>
    <recommendedName>
        <fullName evidence="8">DNA-directed RNA polymerase III subunit</fullName>
    </recommendedName>
</protein>
<dbReference type="Proteomes" id="UP000799537">
    <property type="component" value="Unassembled WGS sequence"/>
</dbReference>
<keyword evidence="4" id="KW-0175">Coiled coil</keyword>
<dbReference type="InterPro" id="IPR024661">
    <property type="entry name" value="RNA_pol_III_Rpc31"/>
</dbReference>
<dbReference type="EMBL" id="ML993594">
    <property type="protein sequence ID" value="KAF2167021.1"/>
    <property type="molecule type" value="Genomic_DNA"/>
</dbReference>
<dbReference type="AlphaFoldDB" id="A0A6A6CJ07"/>
<accession>A0A6A6CJ07</accession>
<comment type="subcellular location">
    <subcellularLocation>
        <location evidence="1">Nucleus</location>
    </subcellularLocation>
</comment>
<feature type="compositionally biased region" description="Basic and acidic residues" evidence="5">
    <location>
        <begin position="242"/>
        <end position="263"/>
    </location>
</feature>
<dbReference type="PANTHER" id="PTHR15367:SF2">
    <property type="entry name" value="DNA-DIRECTED RNA POLYMERASE III SUBUNIT"/>
    <property type="match status" value="1"/>
</dbReference>
<dbReference type="GO" id="GO:0005666">
    <property type="term" value="C:RNA polymerase III complex"/>
    <property type="evidence" value="ECO:0007669"/>
    <property type="project" value="TreeGrafter"/>
</dbReference>
<name>A0A6A6CJ07_ZASCE</name>
<keyword evidence="7" id="KW-1185">Reference proteome</keyword>
<dbReference type="RefSeq" id="XP_033667910.1">
    <property type="nucleotide sequence ID" value="XM_033806343.1"/>
</dbReference>
<reference evidence="6" key="1">
    <citation type="journal article" date="2020" name="Stud. Mycol.">
        <title>101 Dothideomycetes genomes: a test case for predicting lifestyles and emergence of pathogens.</title>
        <authorList>
            <person name="Haridas S."/>
            <person name="Albert R."/>
            <person name="Binder M."/>
            <person name="Bloem J."/>
            <person name="Labutti K."/>
            <person name="Salamov A."/>
            <person name="Andreopoulos B."/>
            <person name="Baker S."/>
            <person name="Barry K."/>
            <person name="Bills G."/>
            <person name="Bluhm B."/>
            <person name="Cannon C."/>
            <person name="Castanera R."/>
            <person name="Culley D."/>
            <person name="Daum C."/>
            <person name="Ezra D."/>
            <person name="Gonzalez J."/>
            <person name="Henrissat B."/>
            <person name="Kuo A."/>
            <person name="Liang C."/>
            <person name="Lipzen A."/>
            <person name="Lutzoni F."/>
            <person name="Magnuson J."/>
            <person name="Mondo S."/>
            <person name="Nolan M."/>
            <person name="Ohm R."/>
            <person name="Pangilinan J."/>
            <person name="Park H.-J."/>
            <person name="Ramirez L."/>
            <person name="Alfaro M."/>
            <person name="Sun H."/>
            <person name="Tritt A."/>
            <person name="Yoshinaga Y."/>
            <person name="Zwiers L.-H."/>
            <person name="Turgeon B."/>
            <person name="Goodwin S."/>
            <person name="Spatafora J."/>
            <person name="Crous P."/>
            <person name="Grigoriev I."/>
        </authorList>
    </citation>
    <scope>NUCLEOTIDE SEQUENCE</scope>
    <source>
        <strain evidence="6">ATCC 36951</strain>
    </source>
</reference>
<evidence type="ECO:0008006" key="8">
    <source>
        <dbReference type="Google" id="ProtNLM"/>
    </source>
</evidence>
<evidence type="ECO:0000313" key="6">
    <source>
        <dbReference type="EMBL" id="KAF2167021.1"/>
    </source>
</evidence>
<evidence type="ECO:0000313" key="7">
    <source>
        <dbReference type="Proteomes" id="UP000799537"/>
    </source>
</evidence>
<comment type="similarity">
    <text evidence="2">Belongs to the eukaryotic RPC7 RNA polymerase subunit family.</text>
</comment>
<dbReference type="OrthoDB" id="5377312at2759"/>
<organism evidence="6 7">
    <name type="scientific">Zasmidium cellare ATCC 36951</name>
    <dbReference type="NCBI Taxonomy" id="1080233"/>
    <lineage>
        <taxon>Eukaryota</taxon>
        <taxon>Fungi</taxon>
        <taxon>Dikarya</taxon>
        <taxon>Ascomycota</taxon>
        <taxon>Pezizomycotina</taxon>
        <taxon>Dothideomycetes</taxon>
        <taxon>Dothideomycetidae</taxon>
        <taxon>Mycosphaerellales</taxon>
        <taxon>Mycosphaerellaceae</taxon>
        <taxon>Zasmidium</taxon>
    </lineage>
</organism>
<dbReference type="Pfam" id="PF11705">
    <property type="entry name" value="RNA_pol_3_Rpc31"/>
    <property type="match status" value="1"/>
</dbReference>
<feature type="coiled-coil region" evidence="4">
    <location>
        <begin position="294"/>
        <end position="323"/>
    </location>
</feature>
<dbReference type="GeneID" id="54559615"/>
<sequence length="344" mass="39035">MSRGGRGGGGAGRMGGRDLPFEVDAALEEQMAAYRGYADDDDWTKTLYPPTEVYKYIPGIAHEKRLVSKWREHRSAMRNGPLFIDVATTGKRDLAEFNAFEDIATYSSKKAKRAGGLPNLKKVPIVKDLLPRELWDVVSDGEEGGDNPDATKKNLAFLKKRKLDKLAQFDEGADGDAAADAKDADDEVNEADQEGEDGVEELQDDDYEEDEDDLGNDYNGEQYFDNGDDADDDGDDGGANEDAWKEKEQREEQRRRERKCELKSRRDYDITHERITWDRHAQVIEGCEYISGYLNRRLQNAARDEAEVEEEEAERRSVRARADETRRYGRADVAKKKVRLHGSR</sequence>
<evidence type="ECO:0000256" key="1">
    <source>
        <dbReference type="ARBA" id="ARBA00004123"/>
    </source>
</evidence>
<evidence type="ECO:0000256" key="2">
    <source>
        <dbReference type="ARBA" id="ARBA00008352"/>
    </source>
</evidence>
<evidence type="ECO:0000256" key="4">
    <source>
        <dbReference type="SAM" id="Coils"/>
    </source>
</evidence>
<feature type="region of interest" description="Disordered" evidence="5">
    <location>
        <begin position="171"/>
        <end position="263"/>
    </location>
</feature>
<feature type="compositionally biased region" description="Acidic residues" evidence="5">
    <location>
        <begin position="226"/>
        <end position="239"/>
    </location>
</feature>
<feature type="compositionally biased region" description="Acidic residues" evidence="5">
    <location>
        <begin position="183"/>
        <end position="215"/>
    </location>
</feature>
<keyword evidence="3" id="KW-0539">Nucleus</keyword>
<dbReference type="GO" id="GO:0006383">
    <property type="term" value="P:transcription by RNA polymerase III"/>
    <property type="evidence" value="ECO:0007669"/>
    <property type="project" value="InterPro"/>
</dbReference>
<evidence type="ECO:0000256" key="3">
    <source>
        <dbReference type="ARBA" id="ARBA00023242"/>
    </source>
</evidence>
<dbReference type="PANTHER" id="PTHR15367">
    <property type="entry name" value="DNA-DIRECTED RNA POLYMERASE III"/>
    <property type="match status" value="1"/>
</dbReference>
<gene>
    <name evidence="6" type="ORF">M409DRAFT_22460</name>
</gene>
<proteinExistence type="inferred from homology"/>